<dbReference type="GO" id="GO:0003824">
    <property type="term" value="F:catalytic activity"/>
    <property type="evidence" value="ECO:0007669"/>
    <property type="project" value="UniProtKB-ARBA"/>
</dbReference>
<dbReference type="Gene3D" id="3.40.50.1820">
    <property type="entry name" value="alpha/beta hydrolase"/>
    <property type="match status" value="1"/>
</dbReference>
<dbReference type="InterPro" id="IPR000073">
    <property type="entry name" value="AB_hydrolase_1"/>
</dbReference>
<sequence>MAKAASARAAETNPEGVLEITPEAAPEATPEAAPTIVLVGGLSVLPREWKPLLERLAGKRRTVIVPRSVLTGIPNPAPADWDEDAANGTEIPQVPKQRADWEQEIEAIRRVMAAEVEKGGPVTLVGHSTGSLLAEGAARLYPELVGRLVMIDGTIPLGVRRGAYTQLPVSEALAKGTSKVLVLAAKVATSKPLRPLFAQVLRIATLTRGHHGQEAKELAAALSHPEVAMQAAEEFFSDTIWAVRLSQLQERPLPARVEPIIAIGSSIPIGLVQRWWSAWWRDRAKALRQQSVDQPGPDSLVVVHGLPRSTHMVMLSRPSQLGRILRRPPKGPAQDLG</sequence>
<dbReference type="SUPFAM" id="SSF53474">
    <property type="entry name" value="alpha/beta-Hydrolases"/>
    <property type="match status" value="1"/>
</dbReference>
<evidence type="ECO:0000313" key="3">
    <source>
        <dbReference type="Proteomes" id="UP000186785"/>
    </source>
</evidence>
<comment type="caution">
    <text evidence="2">The sequence shown here is derived from an EMBL/GenBank/DDBJ whole genome shotgun (WGS) entry which is preliminary data.</text>
</comment>
<organism evidence="2 3">
    <name type="scientific">Boudabousia liubingyangii</name>
    <dbReference type="NCBI Taxonomy" id="1921764"/>
    <lineage>
        <taxon>Bacteria</taxon>
        <taxon>Bacillati</taxon>
        <taxon>Actinomycetota</taxon>
        <taxon>Actinomycetes</taxon>
        <taxon>Actinomycetales</taxon>
        <taxon>Actinomycetaceae</taxon>
        <taxon>Boudabousia</taxon>
    </lineage>
</organism>
<dbReference type="OrthoDB" id="63962at2"/>
<feature type="domain" description="AB hydrolase-1" evidence="1">
    <location>
        <begin position="36"/>
        <end position="320"/>
    </location>
</feature>
<name>A0A1Q5PK96_9ACTO</name>
<dbReference type="RefSeq" id="WP_073709676.1">
    <property type="nucleotide sequence ID" value="NZ_MQSV01000005.1"/>
</dbReference>
<proteinExistence type="predicted"/>
<dbReference type="Pfam" id="PF12697">
    <property type="entry name" value="Abhydrolase_6"/>
    <property type="match status" value="1"/>
</dbReference>
<dbReference type="InterPro" id="IPR029058">
    <property type="entry name" value="AB_hydrolase_fold"/>
</dbReference>
<dbReference type="EMBL" id="MQSV01000005">
    <property type="protein sequence ID" value="OKL46654.1"/>
    <property type="molecule type" value="Genomic_DNA"/>
</dbReference>
<gene>
    <name evidence="2" type="ORF">BSR29_07510</name>
</gene>
<accession>A0A1Q5PK96</accession>
<keyword evidence="3" id="KW-1185">Reference proteome</keyword>
<evidence type="ECO:0000313" key="2">
    <source>
        <dbReference type="EMBL" id="OKL46654.1"/>
    </source>
</evidence>
<dbReference type="AlphaFoldDB" id="A0A1Q5PK96"/>
<protein>
    <recommendedName>
        <fullName evidence="1">AB hydrolase-1 domain-containing protein</fullName>
    </recommendedName>
</protein>
<dbReference type="STRING" id="1921764.BSR28_04760"/>
<evidence type="ECO:0000259" key="1">
    <source>
        <dbReference type="Pfam" id="PF12697"/>
    </source>
</evidence>
<reference evidence="2 3" key="1">
    <citation type="submission" date="2016-11" db="EMBL/GenBank/DDBJ databases">
        <title>Actinomyces gypaetusis sp. nov. isolated from the vulture Gypaetus barbatus in Qinghai Tibet Plateau China.</title>
        <authorList>
            <person name="Meng X."/>
        </authorList>
    </citation>
    <scope>NUCLEOTIDE SEQUENCE [LARGE SCALE GENOMIC DNA]</scope>
    <source>
        <strain evidence="2 3">VUL4_2</strain>
    </source>
</reference>
<dbReference type="Proteomes" id="UP000186785">
    <property type="component" value="Unassembled WGS sequence"/>
</dbReference>